<reference evidence="2" key="1">
    <citation type="submission" date="2022-11" db="EMBL/GenBank/DDBJ databases">
        <title>Centuries of genome instability and evolution in soft-shell clam transmissible cancer (bioRxiv).</title>
        <authorList>
            <person name="Hart S.F.M."/>
            <person name="Yonemitsu M.A."/>
            <person name="Giersch R.M."/>
            <person name="Beal B.F."/>
            <person name="Arriagada G."/>
            <person name="Davis B.W."/>
            <person name="Ostrander E.A."/>
            <person name="Goff S.P."/>
            <person name="Metzger M.J."/>
        </authorList>
    </citation>
    <scope>NUCLEOTIDE SEQUENCE</scope>
    <source>
        <strain evidence="2">MELC-2E11</strain>
        <tissue evidence="2">Siphon/mantle</tissue>
    </source>
</reference>
<dbReference type="EMBL" id="CP111013">
    <property type="protein sequence ID" value="WAQ96216.1"/>
    <property type="molecule type" value="Genomic_DNA"/>
</dbReference>
<dbReference type="SUPFAM" id="SSF53098">
    <property type="entry name" value="Ribonuclease H-like"/>
    <property type="match status" value="1"/>
</dbReference>
<evidence type="ECO:0000313" key="3">
    <source>
        <dbReference type="Proteomes" id="UP001164746"/>
    </source>
</evidence>
<protein>
    <recommendedName>
        <fullName evidence="1">HAT C-terminal dimerisation domain-containing protein</fullName>
    </recommendedName>
</protein>
<name>A0ABY7DHX7_MYAAR</name>
<keyword evidence="3" id="KW-1185">Reference proteome</keyword>
<organism evidence="2 3">
    <name type="scientific">Mya arenaria</name>
    <name type="common">Soft-shell clam</name>
    <dbReference type="NCBI Taxonomy" id="6604"/>
    <lineage>
        <taxon>Eukaryota</taxon>
        <taxon>Metazoa</taxon>
        <taxon>Spiralia</taxon>
        <taxon>Lophotrochozoa</taxon>
        <taxon>Mollusca</taxon>
        <taxon>Bivalvia</taxon>
        <taxon>Autobranchia</taxon>
        <taxon>Heteroconchia</taxon>
        <taxon>Euheterodonta</taxon>
        <taxon>Imparidentia</taxon>
        <taxon>Neoheterodontei</taxon>
        <taxon>Myida</taxon>
        <taxon>Myoidea</taxon>
        <taxon>Myidae</taxon>
        <taxon>Mya</taxon>
    </lineage>
</organism>
<accession>A0ABY7DHX7</accession>
<dbReference type="PANTHER" id="PTHR37162:SF1">
    <property type="entry name" value="BED-TYPE DOMAIN-CONTAINING PROTEIN"/>
    <property type="match status" value="1"/>
</dbReference>
<evidence type="ECO:0000313" key="2">
    <source>
        <dbReference type="EMBL" id="WAQ96216.1"/>
    </source>
</evidence>
<proteinExistence type="predicted"/>
<dbReference type="PANTHER" id="PTHR37162">
    <property type="entry name" value="HAT FAMILY DIMERISATION DOMAINCONTAINING PROTEIN-RELATED"/>
    <property type="match status" value="1"/>
</dbReference>
<gene>
    <name evidence="2" type="ORF">MAR_028906</name>
</gene>
<dbReference type="Proteomes" id="UP001164746">
    <property type="component" value="Chromosome 2"/>
</dbReference>
<evidence type="ECO:0000259" key="1">
    <source>
        <dbReference type="Pfam" id="PF05699"/>
    </source>
</evidence>
<feature type="domain" description="HAT C-terminal dimerisation" evidence="1">
    <location>
        <begin position="218"/>
        <end position="273"/>
    </location>
</feature>
<dbReference type="InterPro" id="IPR012337">
    <property type="entry name" value="RNaseH-like_sf"/>
</dbReference>
<dbReference type="Pfam" id="PF05699">
    <property type="entry name" value="Dimer_Tnp_hAT"/>
    <property type="match status" value="1"/>
</dbReference>
<sequence>MIGANNSVMSRIREQQPNIVDVGCVCHIMSTCTHYAVKKLAMPIEEVLQDTYTHFQHSSKRRQILQEFREFTDTLRTSWFGTAAPGGSPSRLASIAIFNNGQRLKLTSRVTTNQRGVVAAKVRAFYMEMTEKMLSKFPVNNPIIKSLGFLRPELRDSTPPKSVCDQAVRLGVGTVDAIQDEFVDYQLMAHSSLPAYKNSMPLDPYWAAISKVVTPLQKVRFPTLVALAFAALSLPHSNADPERCFSSLKKIQRDDRGNLNKQAINALLSLKYNSKTPCFKTEITSDMCAEARKVCN</sequence>
<dbReference type="InterPro" id="IPR008906">
    <property type="entry name" value="HATC_C_dom"/>
</dbReference>